<comment type="similarity">
    <text evidence="1">Belongs to the short-chain dehydrogenases/reductases (SDR) family.</text>
</comment>
<dbReference type="InterPro" id="IPR036291">
    <property type="entry name" value="NAD(P)-bd_dom_sf"/>
</dbReference>
<keyword evidence="5" id="KW-1185">Reference proteome</keyword>
<dbReference type="CDD" id="cd05233">
    <property type="entry name" value="SDR_c"/>
    <property type="match status" value="1"/>
</dbReference>
<protein>
    <submittedName>
        <fullName evidence="4">Short-subunit dehydrogenase</fullName>
    </submittedName>
</protein>
<dbReference type="GO" id="GO:0016020">
    <property type="term" value="C:membrane"/>
    <property type="evidence" value="ECO:0007669"/>
    <property type="project" value="TreeGrafter"/>
</dbReference>
<dbReference type="PRINTS" id="PR00081">
    <property type="entry name" value="GDHRDH"/>
</dbReference>
<dbReference type="RefSeq" id="WP_168045791.1">
    <property type="nucleotide sequence ID" value="NZ_JAATJM010000001.1"/>
</dbReference>
<dbReference type="SUPFAM" id="SSF51735">
    <property type="entry name" value="NAD(P)-binding Rossmann-fold domains"/>
    <property type="match status" value="1"/>
</dbReference>
<comment type="caution">
    <text evidence="4">The sequence shown here is derived from an EMBL/GenBank/DDBJ whole genome shotgun (WGS) entry which is preliminary data.</text>
</comment>
<evidence type="ECO:0000256" key="2">
    <source>
        <dbReference type="ARBA" id="ARBA00023002"/>
    </source>
</evidence>
<dbReference type="Pfam" id="PF00106">
    <property type="entry name" value="adh_short"/>
    <property type="match status" value="1"/>
</dbReference>
<dbReference type="Proteomes" id="UP000587415">
    <property type="component" value="Unassembled WGS sequence"/>
</dbReference>
<proteinExistence type="inferred from homology"/>
<dbReference type="AlphaFoldDB" id="A0A7X6BNY5"/>
<name>A0A7X6BNY5_9CAUL</name>
<sequence>MTDLSATAAEGVRPLAVVTGASSGIGYELARLFADDGYDLVVAADTPLAEAVQTFESLGAKVDAVQVDLATEEGVTALHERIGGRPVDALAANAGQGLGHAFLDQDFDDILAVVNTNVTGTLRLVWLVGREMRDRGRGQILFTGSIAGLMPGTFQAVYNGSKAFVDSFSFALRNELKDSGVSVTVLMPGPTDTEFFERADLMDTMVGQGKKMDAAKVAEIGYKAMKRGDGDVVAGMGNKLQAAMAAITPESALAEMHRKQAEPGSGKN</sequence>
<dbReference type="InterPro" id="IPR020904">
    <property type="entry name" value="Sc_DH/Rdtase_CS"/>
</dbReference>
<dbReference type="PANTHER" id="PTHR44196:SF2">
    <property type="entry name" value="SHORT-CHAIN DEHYDROGENASE-RELATED"/>
    <property type="match status" value="1"/>
</dbReference>
<feature type="domain" description="Ketoreductase" evidence="3">
    <location>
        <begin position="14"/>
        <end position="193"/>
    </location>
</feature>
<evidence type="ECO:0000256" key="1">
    <source>
        <dbReference type="ARBA" id="ARBA00006484"/>
    </source>
</evidence>
<reference evidence="4 5" key="1">
    <citation type="submission" date="2020-03" db="EMBL/GenBank/DDBJ databases">
        <title>Genomic Encyclopedia of Type Strains, Phase IV (KMG-IV): sequencing the most valuable type-strain genomes for metagenomic binning, comparative biology and taxonomic classification.</title>
        <authorList>
            <person name="Goeker M."/>
        </authorList>
    </citation>
    <scope>NUCLEOTIDE SEQUENCE [LARGE SCALE GENOMIC DNA]</scope>
    <source>
        <strain evidence="4 5">DSM 4736</strain>
    </source>
</reference>
<evidence type="ECO:0000313" key="5">
    <source>
        <dbReference type="Proteomes" id="UP000587415"/>
    </source>
</evidence>
<dbReference type="EMBL" id="JAATJM010000001">
    <property type="protein sequence ID" value="NJC40956.1"/>
    <property type="molecule type" value="Genomic_DNA"/>
</dbReference>
<keyword evidence="2" id="KW-0560">Oxidoreductase</keyword>
<dbReference type="InterPro" id="IPR002347">
    <property type="entry name" value="SDR_fam"/>
</dbReference>
<dbReference type="GO" id="GO:0016491">
    <property type="term" value="F:oxidoreductase activity"/>
    <property type="evidence" value="ECO:0007669"/>
    <property type="project" value="UniProtKB-KW"/>
</dbReference>
<organism evidence="4 5">
    <name type="scientific">Brevundimonas alba</name>
    <dbReference type="NCBI Taxonomy" id="74314"/>
    <lineage>
        <taxon>Bacteria</taxon>
        <taxon>Pseudomonadati</taxon>
        <taxon>Pseudomonadota</taxon>
        <taxon>Alphaproteobacteria</taxon>
        <taxon>Caulobacterales</taxon>
        <taxon>Caulobacteraceae</taxon>
        <taxon>Brevundimonas</taxon>
    </lineage>
</organism>
<dbReference type="SMART" id="SM00822">
    <property type="entry name" value="PKS_KR"/>
    <property type="match status" value="1"/>
</dbReference>
<evidence type="ECO:0000259" key="3">
    <source>
        <dbReference type="SMART" id="SM00822"/>
    </source>
</evidence>
<dbReference type="PROSITE" id="PS00061">
    <property type="entry name" value="ADH_SHORT"/>
    <property type="match status" value="1"/>
</dbReference>
<accession>A0A7X6BNY5</accession>
<dbReference type="InterPro" id="IPR057326">
    <property type="entry name" value="KR_dom"/>
</dbReference>
<gene>
    <name evidence="4" type="ORF">GGQ87_001214</name>
</gene>
<dbReference type="PANTHER" id="PTHR44196">
    <property type="entry name" value="DEHYDROGENASE/REDUCTASE SDR FAMILY MEMBER 7B"/>
    <property type="match status" value="1"/>
</dbReference>
<evidence type="ECO:0000313" key="4">
    <source>
        <dbReference type="EMBL" id="NJC40956.1"/>
    </source>
</evidence>
<dbReference type="Gene3D" id="3.40.50.720">
    <property type="entry name" value="NAD(P)-binding Rossmann-like Domain"/>
    <property type="match status" value="1"/>
</dbReference>